<dbReference type="RefSeq" id="WP_269598748.1">
    <property type="nucleotide sequence ID" value="NZ_CP114585.1"/>
</dbReference>
<dbReference type="EMBL" id="CP114585">
    <property type="protein sequence ID" value="WBA16405.1"/>
    <property type="molecule type" value="Genomic_DNA"/>
</dbReference>
<keyword evidence="2" id="KW-0238">DNA-binding</keyword>
<evidence type="ECO:0000256" key="2">
    <source>
        <dbReference type="ARBA" id="ARBA00023125"/>
    </source>
</evidence>
<dbReference type="SMART" id="SM00347">
    <property type="entry name" value="HTH_MARR"/>
    <property type="match status" value="1"/>
</dbReference>
<dbReference type="SUPFAM" id="SSF46785">
    <property type="entry name" value="Winged helix' DNA-binding domain"/>
    <property type="match status" value="1"/>
</dbReference>
<feature type="domain" description="HTH marR-type" evidence="4">
    <location>
        <begin position="8"/>
        <end position="141"/>
    </location>
</feature>
<evidence type="ECO:0000256" key="3">
    <source>
        <dbReference type="ARBA" id="ARBA00023163"/>
    </source>
</evidence>
<evidence type="ECO:0000313" key="6">
    <source>
        <dbReference type="Proteomes" id="UP001164676"/>
    </source>
</evidence>
<organism evidence="5 6">
    <name type="scientific">Salinivibrio proteolyticus</name>
    <dbReference type="NCBI Taxonomy" id="334715"/>
    <lineage>
        <taxon>Bacteria</taxon>
        <taxon>Pseudomonadati</taxon>
        <taxon>Pseudomonadota</taxon>
        <taxon>Gammaproteobacteria</taxon>
        <taxon>Vibrionales</taxon>
        <taxon>Vibrionaceae</taxon>
        <taxon>Salinivibrio</taxon>
    </lineage>
</organism>
<dbReference type="InterPro" id="IPR036388">
    <property type="entry name" value="WH-like_DNA-bd_sf"/>
</dbReference>
<dbReference type="InterPro" id="IPR000835">
    <property type="entry name" value="HTH_MarR-typ"/>
</dbReference>
<keyword evidence="6" id="KW-1185">Reference proteome</keyword>
<geneLocation type="plasmid" evidence="5 6">
    <name>unnamed</name>
</geneLocation>
<accession>A0ABY7LKE8</accession>
<sequence length="161" mass="18346">MTSSHPEHMSIAEHLGRTARLWRRVADSELAPLGLSYPRWSALWMLRRLGDGISQSELAQALEIELGSLMRTLKHLETQGLIMRRCLPEDKRTRTVHVTKSGCELMSRIEARVLRVRKHLLAGIAAEDFDALERVLVTINQNAMDYTATAKDDQSTEQQQR</sequence>
<proteinExistence type="predicted"/>
<dbReference type="Gene3D" id="1.10.10.10">
    <property type="entry name" value="Winged helix-like DNA-binding domain superfamily/Winged helix DNA-binding domain"/>
    <property type="match status" value="1"/>
</dbReference>
<dbReference type="PRINTS" id="PR00598">
    <property type="entry name" value="HTHMARR"/>
</dbReference>
<reference evidence="5" key="1">
    <citation type="submission" date="2022-09" db="EMBL/GenBank/DDBJ databases">
        <authorList>
            <person name="Li Z.-J."/>
        </authorList>
    </citation>
    <scope>NUCLEOTIDE SEQUENCE</scope>
    <source>
        <strain evidence="5">TGB10</strain>
        <plasmid evidence="5">unnamed</plasmid>
    </source>
</reference>
<keyword evidence="3" id="KW-0804">Transcription</keyword>
<gene>
    <name evidence="5" type="ORF">N7E60_16865</name>
</gene>
<name>A0ABY7LKE8_9GAMM</name>
<dbReference type="PANTHER" id="PTHR33164">
    <property type="entry name" value="TRANSCRIPTIONAL REGULATOR, MARR FAMILY"/>
    <property type="match status" value="1"/>
</dbReference>
<dbReference type="InterPro" id="IPR039422">
    <property type="entry name" value="MarR/SlyA-like"/>
</dbReference>
<keyword evidence="1" id="KW-0805">Transcription regulation</keyword>
<dbReference type="InterPro" id="IPR036390">
    <property type="entry name" value="WH_DNA-bd_sf"/>
</dbReference>
<evidence type="ECO:0000259" key="4">
    <source>
        <dbReference type="PROSITE" id="PS50995"/>
    </source>
</evidence>
<keyword evidence="5" id="KW-0614">Plasmid</keyword>
<dbReference type="InterPro" id="IPR023187">
    <property type="entry name" value="Tscrpt_reg_MarR-type_CS"/>
</dbReference>
<dbReference type="Proteomes" id="UP001164676">
    <property type="component" value="Plasmid unnamed"/>
</dbReference>
<evidence type="ECO:0000313" key="5">
    <source>
        <dbReference type="EMBL" id="WBA16405.1"/>
    </source>
</evidence>
<dbReference type="Pfam" id="PF01047">
    <property type="entry name" value="MarR"/>
    <property type="match status" value="1"/>
</dbReference>
<dbReference type="PROSITE" id="PS50995">
    <property type="entry name" value="HTH_MARR_2"/>
    <property type="match status" value="1"/>
</dbReference>
<dbReference type="PROSITE" id="PS01117">
    <property type="entry name" value="HTH_MARR_1"/>
    <property type="match status" value="1"/>
</dbReference>
<protein>
    <submittedName>
        <fullName evidence="5">MarR family transcriptional regulator</fullName>
    </submittedName>
</protein>
<dbReference type="PANTHER" id="PTHR33164:SF64">
    <property type="entry name" value="TRANSCRIPTIONAL REGULATOR SLYA"/>
    <property type="match status" value="1"/>
</dbReference>
<evidence type="ECO:0000256" key="1">
    <source>
        <dbReference type="ARBA" id="ARBA00023015"/>
    </source>
</evidence>